<dbReference type="EMBL" id="CP036291">
    <property type="protein sequence ID" value="QDU86906.1"/>
    <property type="molecule type" value="Genomic_DNA"/>
</dbReference>
<evidence type="ECO:0000313" key="2">
    <source>
        <dbReference type="EMBL" id="QDU86906.1"/>
    </source>
</evidence>
<dbReference type="Pfam" id="PF14592">
    <property type="entry name" value="Chondroitinas_B"/>
    <property type="match status" value="1"/>
</dbReference>
<keyword evidence="1" id="KW-0732">Signal</keyword>
<reference evidence="2 3" key="1">
    <citation type="submission" date="2019-02" db="EMBL/GenBank/DDBJ databases">
        <title>Deep-cultivation of Planctomycetes and their phenomic and genomic characterization uncovers novel biology.</title>
        <authorList>
            <person name="Wiegand S."/>
            <person name="Jogler M."/>
            <person name="Boedeker C."/>
            <person name="Pinto D."/>
            <person name="Vollmers J."/>
            <person name="Rivas-Marin E."/>
            <person name="Kohn T."/>
            <person name="Peeters S.H."/>
            <person name="Heuer A."/>
            <person name="Rast P."/>
            <person name="Oberbeckmann S."/>
            <person name="Bunk B."/>
            <person name="Jeske O."/>
            <person name="Meyerdierks A."/>
            <person name="Storesund J.E."/>
            <person name="Kallscheuer N."/>
            <person name="Luecker S."/>
            <person name="Lage O.M."/>
            <person name="Pohl T."/>
            <person name="Merkel B.J."/>
            <person name="Hornburger P."/>
            <person name="Mueller R.-W."/>
            <person name="Bruemmer F."/>
            <person name="Labrenz M."/>
            <person name="Spormann A.M."/>
            <person name="Op den Camp H."/>
            <person name="Overmann J."/>
            <person name="Amann R."/>
            <person name="Jetten M.S.M."/>
            <person name="Mascher T."/>
            <person name="Medema M.H."/>
            <person name="Devos D.P."/>
            <person name="Kaster A.-K."/>
            <person name="Ovreas L."/>
            <person name="Rohde M."/>
            <person name="Galperin M.Y."/>
            <person name="Jogler C."/>
        </authorList>
    </citation>
    <scope>NUCLEOTIDE SEQUENCE [LARGE SCALE GENOMIC DNA]</scope>
    <source>
        <strain evidence="2 3">Pla175</strain>
    </source>
</reference>
<dbReference type="Gene3D" id="2.160.20.10">
    <property type="entry name" value="Single-stranded right-handed beta-helix, Pectin lyase-like"/>
    <property type="match status" value="1"/>
</dbReference>
<proteinExistence type="predicted"/>
<dbReference type="InterPro" id="IPR011050">
    <property type="entry name" value="Pectin_lyase_fold/virulence"/>
</dbReference>
<dbReference type="KEGG" id="pnd:Pla175_02600"/>
<dbReference type="AlphaFoldDB" id="A0A518D604"/>
<protein>
    <submittedName>
        <fullName evidence="2">Uncharacterized protein</fullName>
    </submittedName>
</protein>
<dbReference type="Proteomes" id="UP000317429">
    <property type="component" value="Chromosome"/>
</dbReference>
<keyword evidence="3" id="KW-1185">Reference proteome</keyword>
<dbReference type="InterPro" id="IPR012334">
    <property type="entry name" value="Pectin_lyas_fold"/>
</dbReference>
<dbReference type="SUPFAM" id="SSF51126">
    <property type="entry name" value="Pectin lyase-like"/>
    <property type="match status" value="1"/>
</dbReference>
<dbReference type="InterPro" id="IPR039513">
    <property type="entry name" value="PL-6"/>
</dbReference>
<organism evidence="2 3">
    <name type="scientific">Pirellulimonas nuda</name>
    <dbReference type="NCBI Taxonomy" id="2528009"/>
    <lineage>
        <taxon>Bacteria</taxon>
        <taxon>Pseudomonadati</taxon>
        <taxon>Planctomycetota</taxon>
        <taxon>Planctomycetia</taxon>
        <taxon>Pirellulales</taxon>
        <taxon>Lacipirellulaceae</taxon>
        <taxon>Pirellulimonas</taxon>
    </lineage>
</organism>
<sequence precursor="true">MKFNRVGVLAAQVAAAIVAAAASTSHAATFNVASAAQITTAMQSAMSGDTLIMANGNWTNQNISFAGNGAAGMPIILRA</sequence>
<feature type="signal peptide" evidence="1">
    <location>
        <begin position="1"/>
        <end position="27"/>
    </location>
</feature>
<gene>
    <name evidence="2" type="ORF">Pla175_02600</name>
</gene>
<evidence type="ECO:0000256" key="1">
    <source>
        <dbReference type="SAM" id="SignalP"/>
    </source>
</evidence>
<name>A0A518D604_9BACT</name>
<evidence type="ECO:0000313" key="3">
    <source>
        <dbReference type="Proteomes" id="UP000317429"/>
    </source>
</evidence>
<accession>A0A518D604</accession>
<feature type="chain" id="PRO_5022219361" evidence="1">
    <location>
        <begin position="28"/>
        <end position="79"/>
    </location>
</feature>